<dbReference type="Proteomes" id="UP000076154">
    <property type="component" value="Unassembled WGS sequence"/>
</dbReference>
<dbReference type="InParanoid" id="A0A369JWA5"/>
<keyword evidence="1" id="KW-0472">Membrane</keyword>
<feature type="transmembrane region" description="Helical" evidence="1">
    <location>
        <begin position="15"/>
        <end position="35"/>
    </location>
</feature>
<keyword evidence="4" id="KW-1185">Reference proteome</keyword>
<dbReference type="OrthoDB" id="2868589at2759"/>
<dbReference type="AlphaFoldDB" id="A0A369JWA5"/>
<proteinExistence type="predicted"/>
<organism evidence="3 4">
    <name type="scientific">Hypsizygus marmoreus</name>
    <name type="common">White beech mushroom</name>
    <name type="synonym">Agaricus marmoreus</name>
    <dbReference type="NCBI Taxonomy" id="39966"/>
    <lineage>
        <taxon>Eukaryota</taxon>
        <taxon>Fungi</taxon>
        <taxon>Dikarya</taxon>
        <taxon>Basidiomycota</taxon>
        <taxon>Agaricomycotina</taxon>
        <taxon>Agaricomycetes</taxon>
        <taxon>Agaricomycetidae</taxon>
        <taxon>Agaricales</taxon>
        <taxon>Tricholomatineae</taxon>
        <taxon>Lyophyllaceae</taxon>
        <taxon>Hypsizygus</taxon>
    </lineage>
</organism>
<keyword evidence="1" id="KW-1133">Transmembrane helix</keyword>
<accession>A0A369JWA5</accession>
<sequence length="321" mass="35981">MAEETFDPTVGALEIGVMVALFLFGLVTVQTFAYYKKFPNDSWQMKTFVAAIWAMELGHNILACHSVYFVTVTKYGQPETLDRFPVSLIAAVVLSGLIGPATQAFFAYRVHRLSQQWIIPCLCWLLSFLRCLSLLAISVAAFTTDTIAHFKIKWWWLLASSLAISTAVDIIIAGSLCFYLWARRRTAFRGTKTMVDRLIMWSIQTGLLTSIATVTMLILFLSASNFAWLAVFFIISRLFSNSLMASLNARTSFRNMQNKVEFINADGNATGLSSTVFPQHRNTNITIEMTRSEEVVVDDDVAFAKTGTVSPIHRIDVVHFP</sequence>
<feature type="transmembrane region" description="Helical" evidence="1">
    <location>
        <begin position="47"/>
        <end position="68"/>
    </location>
</feature>
<feature type="transmembrane region" description="Helical" evidence="1">
    <location>
        <begin position="88"/>
        <end position="110"/>
    </location>
</feature>
<feature type="transmembrane region" description="Helical" evidence="1">
    <location>
        <begin position="226"/>
        <end position="249"/>
    </location>
</feature>
<feature type="transmembrane region" description="Helical" evidence="1">
    <location>
        <begin position="117"/>
        <end position="142"/>
    </location>
</feature>
<evidence type="ECO:0000313" key="4">
    <source>
        <dbReference type="Proteomes" id="UP000076154"/>
    </source>
</evidence>
<protein>
    <recommendedName>
        <fullName evidence="2">DUF6534 domain-containing protein</fullName>
    </recommendedName>
</protein>
<dbReference type="InterPro" id="IPR045339">
    <property type="entry name" value="DUF6534"/>
</dbReference>
<dbReference type="PANTHER" id="PTHR40465">
    <property type="entry name" value="CHROMOSOME 1, WHOLE GENOME SHOTGUN SEQUENCE"/>
    <property type="match status" value="1"/>
</dbReference>
<dbReference type="Pfam" id="PF20152">
    <property type="entry name" value="DUF6534"/>
    <property type="match status" value="1"/>
</dbReference>
<dbReference type="PANTHER" id="PTHR40465:SF1">
    <property type="entry name" value="DUF6534 DOMAIN-CONTAINING PROTEIN"/>
    <property type="match status" value="1"/>
</dbReference>
<dbReference type="EMBL" id="LUEZ02000040">
    <property type="protein sequence ID" value="RDB25520.1"/>
    <property type="molecule type" value="Genomic_DNA"/>
</dbReference>
<feature type="transmembrane region" description="Helical" evidence="1">
    <location>
        <begin position="198"/>
        <end position="220"/>
    </location>
</feature>
<evidence type="ECO:0000259" key="2">
    <source>
        <dbReference type="Pfam" id="PF20152"/>
    </source>
</evidence>
<evidence type="ECO:0000256" key="1">
    <source>
        <dbReference type="SAM" id="Phobius"/>
    </source>
</evidence>
<comment type="caution">
    <text evidence="3">The sequence shown here is derived from an EMBL/GenBank/DDBJ whole genome shotgun (WGS) entry which is preliminary data.</text>
</comment>
<gene>
    <name evidence="3" type="ORF">Hypma_006316</name>
</gene>
<keyword evidence="1" id="KW-0812">Transmembrane</keyword>
<evidence type="ECO:0000313" key="3">
    <source>
        <dbReference type="EMBL" id="RDB25520.1"/>
    </source>
</evidence>
<feature type="transmembrane region" description="Helical" evidence="1">
    <location>
        <begin position="154"/>
        <end position="182"/>
    </location>
</feature>
<feature type="domain" description="DUF6534" evidence="2">
    <location>
        <begin position="165"/>
        <end position="251"/>
    </location>
</feature>
<reference evidence="3" key="1">
    <citation type="submission" date="2018-04" db="EMBL/GenBank/DDBJ databases">
        <title>Whole genome sequencing of Hypsizygus marmoreus.</title>
        <authorList>
            <person name="Choi I.-G."/>
            <person name="Min B."/>
            <person name="Kim J.-G."/>
            <person name="Kim S."/>
            <person name="Oh Y.-L."/>
            <person name="Kong W.-S."/>
            <person name="Park H."/>
            <person name="Jeong J."/>
            <person name="Song E.-S."/>
        </authorList>
    </citation>
    <scope>NUCLEOTIDE SEQUENCE [LARGE SCALE GENOMIC DNA]</scope>
    <source>
        <strain evidence="3">51987-8</strain>
    </source>
</reference>
<name>A0A369JWA5_HYPMA</name>